<gene>
    <name evidence="1" type="ORF">FRZ06_08350</name>
</gene>
<evidence type="ECO:0000313" key="1">
    <source>
        <dbReference type="EMBL" id="QOX63360.1"/>
    </source>
</evidence>
<dbReference type="Proteomes" id="UP000594014">
    <property type="component" value="Chromosome"/>
</dbReference>
<sequence length="515" mass="57861">MMEVVMKKRIALSCIFVLIFSLAGCGQSKVASVEQLLEEELSGEITVSCYDPMIYKDFFEKAAKGFEEKHPGTKINVETFGKMPEIKTSEDSNSTIAIVMGSDEDNSQQTADYIGKINTELMGGGGPDLLVMDILPFYKYADSGLLENLQNYMDADKDFAKEDYRSNIIEAMKYKGGQYLMPLDYRFDYIAYDSSLLHGDDESRLKAAADKISYHELFQIEKDSFLQENSDSSDPVRMLGMPADQVMLEELMRCDYNEYIDFENRKVNLNDGRFASLLESVKQYGADGYLRPGTSADQLETGDSGVPFDMSVIEKMRNEKFFFKSKSNNSLREEVLREERVKDGFQSFSFGGGITPGDEQNDKILGLLSGHNGNKSIQYFNALGINSNSSNKALAWAFLKYLLSEEIQSDPQMMIIGLPVNNAAREELALKIITSNYGNEASSEAKSLTAEQEKLVKRYADTVESLSDALNYWPIQDDTVKEMIHKETSRFFDGSSSSGEVAEALQKKVELYLNE</sequence>
<reference evidence="1" key="1">
    <citation type="submission" date="2019-08" db="EMBL/GenBank/DDBJ databases">
        <title>Genome sequence of Clostridiales bacterium MT110.</title>
        <authorList>
            <person name="Cao J."/>
        </authorList>
    </citation>
    <scope>NUCLEOTIDE SEQUENCE</scope>
    <source>
        <strain evidence="1">MT110</strain>
    </source>
</reference>
<dbReference type="EMBL" id="CP042469">
    <property type="protein sequence ID" value="QOX63360.1"/>
    <property type="molecule type" value="Genomic_DNA"/>
</dbReference>
<protein>
    <submittedName>
        <fullName evidence="1">Carbohydrate ABC transporter substrate-binding protein</fullName>
    </submittedName>
</protein>
<keyword evidence="2" id="KW-1185">Reference proteome</keyword>
<accession>A0ACD1AAX1</accession>
<organism evidence="1 2">
    <name type="scientific">Anoxybacterium hadale</name>
    <dbReference type="NCBI Taxonomy" id="3408580"/>
    <lineage>
        <taxon>Bacteria</taxon>
        <taxon>Bacillati</taxon>
        <taxon>Bacillota</taxon>
        <taxon>Clostridia</taxon>
        <taxon>Peptostreptococcales</taxon>
        <taxon>Anaerovoracaceae</taxon>
        <taxon>Anoxybacterium</taxon>
    </lineage>
</organism>
<evidence type="ECO:0000313" key="2">
    <source>
        <dbReference type="Proteomes" id="UP000594014"/>
    </source>
</evidence>
<name>A0ACD1AAX1_9FIRM</name>
<proteinExistence type="predicted"/>